<dbReference type="InterPro" id="IPR000073">
    <property type="entry name" value="AB_hydrolase_1"/>
</dbReference>
<proteinExistence type="predicted"/>
<sequence length="258" mass="29182">MRMITSDGIQLAYTDQGDGPVILLLAGYSGIKEEWQYQVTFLLQHGYRVITLDWRSHGASTRTAKHLRIMRLAADVQELLSVCQVTTATLVGHSMGASVIWAYLTIFGEQRVSRIVTIDESPKPLNDTYWQAGLNGLTWENFWVRLPYILRQPMTVAGISEPLRQELKTTRAVHPFDEALCRPLLGDHLQQDWRETCQSLTIPQLMIVGAASTMWQGDYTIICENNNNDVVRMPNAGHMPHMEQPDAVNAYLHTFISA</sequence>
<keyword evidence="1 3" id="KW-0378">Hydrolase</keyword>
<dbReference type="InterPro" id="IPR000639">
    <property type="entry name" value="Epox_hydrolase-like"/>
</dbReference>
<feature type="domain" description="AB hydrolase-1" evidence="2">
    <location>
        <begin position="22"/>
        <end position="250"/>
    </location>
</feature>
<dbReference type="Pfam" id="PF12697">
    <property type="entry name" value="Abhydrolase_6"/>
    <property type="match status" value="1"/>
</dbReference>
<evidence type="ECO:0000259" key="2">
    <source>
        <dbReference type="Pfam" id="PF12697"/>
    </source>
</evidence>
<gene>
    <name evidence="3" type="ORF">HF966_04540</name>
</gene>
<accession>A0A846ZGX3</accession>
<comment type="caution">
    <text evidence="3">The sequence shown here is derived from an EMBL/GenBank/DDBJ whole genome shotgun (WGS) entry which is preliminary data.</text>
</comment>
<dbReference type="PANTHER" id="PTHR43798">
    <property type="entry name" value="MONOACYLGLYCEROL LIPASE"/>
    <property type="match status" value="1"/>
</dbReference>
<dbReference type="Gene3D" id="3.40.50.1820">
    <property type="entry name" value="alpha/beta hydrolase"/>
    <property type="match status" value="1"/>
</dbReference>
<dbReference type="EMBL" id="JAAXPO010000004">
    <property type="protein sequence ID" value="NKZ18440.1"/>
    <property type="molecule type" value="Genomic_DNA"/>
</dbReference>
<evidence type="ECO:0000256" key="1">
    <source>
        <dbReference type="ARBA" id="ARBA00022801"/>
    </source>
</evidence>
<dbReference type="PANTHER" id="PTHR43798:SF31">
    <property type="entry name" value="AB HYDROLASE SUPERFAMILY PROTEIN YCLE"/>
    <property type="match status" value="1"/>
</dbReference>
<dbReference type="AlphaFoldDB" id="A0A846ZGX3"/>
<evidence type="ECO:0000313" key="4">
    <source>
        <dbReference type="Proteomes" id="UP000590460"/>
    </source>
</evidence>
<dbReference type="InterPro" id="IPR050266">
    <property type="entry name" value="AB_hydrolase_sf"/>
</dbReference>
<dbReference type="GO" id="GO:0016020">
    <property type="term" value="C:membrane"/>
    <property type="evidence" value="ECO:0007669"/>
    <property type="project" value="TreeGrafter"/>
</dbReference>
<dbReference type="InterPro" id="IPR029058">
    <property type="entry name" value="AB_hydrolase_fold"/>
</dbReference>
<dbReference type="GO" id="GO:0016787">
    <property type="term" value="F:hydrolase activity"/>
    <property type="evidence" value="ECO:0007669"/>
    <property type="project" value="UniProtKB-KW"/>
</dbReference>
<dbReference type="RefSeq" id="WP_168676638.1">
    <property type="nucleotide sequence ID" value="NZ_BPKV01000005.1"/>
</dbReference>
<name>A0A846ZGX3_9LACO</name>
<evidence type="ECO:0000313" key="3">
    <source>
        <dbReference type="EMBL" id="NKZ18440.1"/>
    </source>
</evidence>
<organism evidence="3 4">
    <name type="scientific">Leuconostoc holzapfelii</name>
    <dbReference type="NCBI Taxonomy" id="434464"/>
    <lineage>
        <taxon>Bacteria</taxon>
        <taxon>Bacillati</taxon>
        <taxon>Bacillota</taxon>
        <taxon>Bacilli</taxon>
        <taxon>Lactobacillales</taxon>
        <taxon>Lactobacillaceae</taxon>
        <taxon>Leuconostoc</taxon>
    </lineage>
</organism>
<reference evidence="3 4" key="1">
    <citation type="submission" date="2020-04" db="EMBL/GenBank/DDBJ databases">
        <title>MicrobeNet Type strains.</title>
        <authorList>
            <person name="Nicholson A.C."/>
        </authorList>
    </citation>
    <scope>NUCLEOTIDE SEQUENCE [LARGE SCALE GENOMIC DNA]</scope>
    <source>
        <strain evidence="3 4">CCUG 54536</strain>
    </source>
</reference>
<dbReference type="PRINTS" id="PR00412">
    <property type="entry name" value="EPOXHYDRLASE"/>
</dbReference>
<dbReference type="Proteomes" id="UP000590460">
    <property type="component" value="Unassembled WGS sequence"/>
</dbReference>
<dbReference type="SUPFAM" id="SSF53474">
    <property type="entry name" value="alpha/beta-Hydrolases"/>
    <property type="match status" value="1"/>
</dbReference>
<protein>
    <submittedName>
        <fullName evidence="3">Alpha/beta hydrolase</fullName>
    </submittedName>
</protein>